<accession>A0A160FIX0</accession>
<proteinExistence type="predicted"/>
<protein>
    <submittedName>
        <fullName evidence="1">Uncharacterized protein</fullName>
    </submittedName>
</protein>
<organism evidence="1 2">
    <name type="scientific">Paraburkholderia phytofirmans OLGA172</name>
    <dbReference type="NCBI Taxonomy" id="1417228"/>
    <lineage>
        <taxon>Bacteria</taxon>
        <taxon>Pseudomonadati</taxon>
        <taxon>Pseudomonadota</taxon>
        <taxon>Betaproteobacteria</taxon>
        <taxon>Burkholderiales</taxon>
        <taxon>Burkholderiaceae</taxon>
        <taxon>Paraburkholderia</taxon>
    </lineage>
</organism>
<dbReference type="KEGG" id="buz:AYM40_06585"/>
<evidence type="ECO:0000313" key="2">
    <source>
        <dbReference type="Proteomes" id="UP000076852"/>
    </source>
</evidence>
<gene>
    <name evidence="1" type="ORF">AYM40_06585</name>
</gene>
<evidence type="ECO:0000313" key="1">
    <source>
        <dbReference type="EMBL" id="ANB72074.1"/>
    </source>
</evidence>
<dbReference type="EMBL" id="CP014578">
    <property type="protein sequence ID" value="ANB72074.1"/>
    <property type="molecule type" value="Genomic_DNA"/>
</dbReference>
<dbReference type="STRING" id="1804984.AYM40_06585"/>
<dbReference type="Proteomes" id="UP000076852">
    <property type="component" value="Chromosome 1"/>
</dbReference>
<dbReference type="AlphaFoldDB" id="A0A160FIX0"/>
<sequence>MMENEIAHELFDGKYGRPTLEDYKYVLRQDSNSYRGKLAARVVQLFLDCLAAEDQLYAPLRASCMVCDEPSSDESQGPMPFRVTYEVGMPYSEALAYATHIMARLDDGTDPHFWSNVDIVWRWDWIPAETREEGEALEAERDAFFCAVDRCVSWMRKVEYQWDRLGQPLRRLLVSSPITAGEALALIVRMLRIGDAVDENQLHSLADEVWKMIRRRIGKPAWYPHPVFR</sequence>
<keyword evidence="2" id="KW-1185">Reference proteome</keyword>
<reference evidence="1 2" key="1">
    <citation type="journal article" date="2016" name="Gene">
        <title>PacBio SMRT assembly of a complex multi-replicon genome reveals chlorocatechol degradative operon in a region of genome plasticity.</title>
        <authorList>
            <person name="Ricker N."/>
            <person name="Shen S.Y."/>
            <person name="Goordial J."/>
            <person name="Jin S."/>
            <person name="Fulthorpe R.R."/>
        </authorList>
    </citation>
    <scope>NUCLEOTIDE SEQUENCE [LARGE SCALE GENOMIC DNA]</scope>
    <source>
        <strain evidence="1 2">OLGA172</strain>
    </source>
</reference>
<name>A0A160FIX0_9BURK</name>